<dbReference type="EMBL" id="BAAATL010000034">
    <property type="protein sequence ID" value="GAA2503448.1"/>
    <property type="molecule type" value="Genomic_DNA"/>
</dbReference>
<evidence type="ECO:0000256" key="1">
    <source>
        <dbReference type="ARBA" id="ARBA00005417"/>
    </source>
</evidence>
<dbReference type="CDD" id="cd03225">
    <property type="entry name" value="ABC_cobalt_CbiO_domain1"/>
    <property type="match status" value="1"/>
</dbReference>
<organism evidence="7 8">
    <name type="scientific">Streptomyces graminearus</name>
    <dbReference type="NCBI Taxonomy" id="284030"/>
    <lineage>
        <taxon>Bacteria</taxon>
        <taxon>Bacillati</taxon>
        <taxon>Actinomycetota</taxon>
        <taxon>Actinomycetes</taxon>
        <taxon>Kitasatosporales</taxon>
        <taxon>Streptomycetaceae</taxon>
        <taxon>Streptomyces</taxon>
    </lineage>
</organism>
<comment type="caution">
    <text evidence="7">The sequence shown here is derived from an EMBL/GenBank/DDBJ whole genome shotgun (WGS) entry which is preliminary data.</text>
</comment>
<evidence type="ECO:0000256" key="3">
    <source>
        <dbReference type="ARBA" id="ARBA00022741"/>
    </source>
</evidence>
<dbReference type="InterPro" id="IPR050095">
    <property type="entry name" value="ECF_ABC_transporter_ATP-bd"/>
</dbReference>
<dbReference type="InterPro" id="IPR027417">
    <property type="entry name" value="P-loop_NTPase"/>
</dbReference>
<comment type="similarity">
    <text evidence="1">Belongs to the ABC transporter superfamily.</text>
</comment>
<dbReference type="InterPro" id="IPR003593">
    <property type="entry name" value="AAA+_ATPase"/>
</dbReference>
<name>A0ABN3MKS2_9ACTN</name>
<evidence type="ECO:0000256" key="2">
    <source>
        <dbReference type="ARBA" id="ARBA00022448"/>
    </source>
</evidence>
<reference evidence="7 8" key="1">
    <citation type="journal article" date="2019" name="Int. J. Syst. Evol. Microbiol.">
        <title>The Global Catalogue of Microorganisms (GCM) 10K type strain sequencing project: providing services to taxonomists for standard genome sequencing and annotation.</title>
        <authorList>
            <consortium name="The Broad Institute Genomics Platform"/>
            <consortium name="The Broad Institute Genome Sequencing Center for Infectious Disease"/>
            <person name="Wu L."/>
            <person name="Ma J."/>
        </authorList>
    </citation>
    <scope>NUCLEOTIDE SEQUENCE [LARGE SCALE GENOMIC DNA]</scope>
    <source>
        <strain evidence="7 8">JCM 6923</strain>
    </source>
</reference>
<evidence type="ECO:0000256" key="5">
    <source>
        <dbReference type="SAM" id="MobiDB-lite"/>
    </source>
</evidence>
<proteinExistence type="inferred from homology"/>
<accession>A0ABN3MKS2</accession>
<dbReference type="Proteomes" id="UP001501721">
    <property type="component" value="Unassembled WGS sequence"/>
</dbReference>
<keyword evidence="8" id="KW-1185">Reference proteome</keyword>
<dbReference type="PANTHER" id="PTHR43553:SF24">
    <property type="entry name" value="ENERGY-COUPLING FACTOR TRANSPORTER ATP-BINDING PROTEIN ECFA1"/>
    <property type="match status" value="1"/>
</dbReference>
<sequence length="284" mass="30251">MIIRIDSLTFRYPNGTTALDGVSFGVGAGERVAIVGANGAGKSTLARHLVGIERPASGTIEIDGRPADGLGIAELARTVGFVFQNPDDQLHAASVVKEVGFGPRNLRFPAARRAELVESALRRTGLTAARDTHPHHLSLGERKRVALASVLAMDTPVVVLDEPTTGQDHASIVLLGNLVDSLAADGRTVLAITHDMDFCVEHFDRVIVLANGRVAWDGPVADWPAHVADTADESLELPQLTRLGRRLGWEGPVTTVPGFLDRLSSGTDPAPLPSAQTRIPLRDR</sequence>
<dbReference type="RefSeq" id="WP_346075948.1">
    <property type="nucleotide sequence ID" value="NZ_BAAATL010000034.1"/>
</dbReference>
<feature type="region of interest" description="Disordered" evidence="5">
    <location>
        <begin position="261"/>
        <end position="284"/>
    </location>
</feature>
<dbReference type="Pfam" id="PF00005">
    <property type="entry name" value="ABC_tran"/>
    <property type="match status" value="1"/>
</dbReference>
<evidence type="ECO:0000259" key="6">
    <source>
        <dbReference type="PROSITE" id="PS50893"/>
    </source>
</evidence>
<dbReference type="SMART" id="SM00382">
    <property type="entry name" value="AAA"/>
    <property type="match status" value="1"/>
</dbReference>
<protein>
    <recommendedName>
        <fullName evidence="6">ABC transporter domain-containing protein</fullName>
    </recommendedName>
</protein>
<feature type="domain" description="ABC transporter" evidence="6">
    <location>
        <begin position="3"/>
        <end position="236"/>
    </location>
</feature>
<keyword evidence="4" id="KW-0067">ATP-binding</keyword>
<dbReference type="InterPro" id="IPR003439">
    <property type="entry name" value="ABC_transporter-like_ATP-bd"/>
</dbReference>
<evidence type="ECO:0000256" key="4">
    <source>
        <dbReference type="ARBA" id="ARBA00022840"/>
    </source>
</evidence>
<dbReference type="InterPro" id="IPR017871">
    <property type="entry name" value="ABC_transporter-like_CS"/>
</dbReference>
<gene>
    <name evidence="7" type="ORF">GCM10010422_61600</name>
</gene>
<keyword evidence="3" id="KW-0547">Nucleotide-binding</keyword>
<keyword evidence="2" id="KW-0813">Transport</keyword>
<evidence type="ECO:0000313" key="7">
    <source>
        <dbReference type="EMBL" id="GAA2503448.1"/>
    </source>
</evidence>
<dbReference type="Gene3D" id="3.40.50.300">
    <property type="entry name" value="P-loop containing nucleotide triphosphate hydrolases"/>
    <property type="match status" value="1"/>
</dbReference>
<dbReference type="PANTHER" id="PTHR43553">
    <property type="entry name" value="HEAVY METAL TRANSPORTER"/>
    <property type="match status" value="1"/>
</dbReference>
<dbReference type="SUPFAM" id="SSF52540">
    <property type="entry name" value="P-loop containing nucleoside triphosphate hydrolases"/>
    <property type="match status" value="1"/>
</dbReference>
<evidence type="ECO:0000313" key="8">
    <source>
        <dbReference type="Proteomes" id="UP001501721"/>
    </source>
</evidence>
<dbReference type="PROSITE" id="PS50893">
    <property type="entry name" value="ABC_TRANSPORTER_2"/>
    <property type="match status" value="1"/>
</dbReference>
<dbReference type="InterPro" id="IPR015856">
    <property type="entry name" value="ABC_transpr_CbiO/EcfA_su"/>
</dbReference>
<dbReference type="PROSITE" id="PS00211">
    <property type="entry name" value="ABC_TRANSPORTER_1"/>
    <property type="match status" value="1"/>
</dbReference>